<evidence type="ECO:0000256" key="12">
    <source>
        <dbReference type="RuleBase" id="RU000461"/>
    </source>
</evidence>
<keyword evidence="9 12" id="KW-0503">Monooxygenase</keyword>
<evidence type="ECO:0000313" key="14">
    <source>
        <dbReference type="EMBL" id="CAI9102067.1"/>
    </source>
</evidence>
<dbReference type="GO" id="GO:0016020">
    <property type="term" value="C:membrane"/>
    <property type="evidence" value="ECO:0007669"/>
    <property type="project" value="UniProtKB-SubCell"/>
</dbReference>
<dbReference type="GO" id="GO:0016705">
    <property type="term" value="F:oxidoreductase activity, acting on paired donors, with incorporation or reduction of molecular oxygen"/>
    <property type="evidence" value="ECO:0007669"/>
    <property type="project" value="InterPro"/>
</dbReference>
<protein>
    <submittedName>
        <fullName evidence="14">OLC1v1000260C1</fullName>
    </submittedName>
</protein>
<dbReference type="Proteomes" id="UP001161247">
    <property type="component" value="Chromosome 4"/>
</dbReference>
<evidence type="ECO:0000256" key="13">
    <source>
        <dbReference type="SAM" id="Phobius"/>
    </source>
</evidence>
<keyword evidence="7 12" id="KW-0560">Oxidoreductase</keyword>
<evidence type="ECO:0000256" key="2">
    <source>
        <dbReference type="ARBA" id="ARBA00010617"/>
    </source>
</evidence>
<keyword evidence="5 11" id="KW-0479">Metal-binding</keyword>
<keyword evidence="10 13" id="KW-0472">Membrane</keyword>
<dbReference type="InterPro" id="IPR002401">
    <property type="entry name" value="Cyt_P450_E_grp-I"/>
</dbReference>
<dbReference type="PANTHER" id="PTHR24282:SF260">
    <property type="entry name" value="CYTOCHROME P450 714C2-LIKE"/>
    <property type="match status" value="1"/>
</dbReference>
<dbReference type="PRINTS" id="PR00463">
    <property type="entry name" value="EP450I"/>
</dbReference>
<keyword evidence="4 13" id="KW-0812">Transmembrane</keyword>
<evidence type="ECO:0000256" key="6">
    <source>
        <dbReference type="ARBA" id="ARBA00022989"/>
    </source>
</evidence>
<evidence type="ECO:0000313" key="15">
    <source>
        <dbReference type="Proteomes" id="UP001161247"/>
    </source>
</evidence>
<organism evidence="14 15">
    <name type="scientific">Oldenlandia corymbosa var. corymbosa</name>
    <dbReference type="NCBI Taxonomy" id="529605"/>
    <lineage>
        <taxon>Eukaryota</taxon>
        <taxon>Viridiplantae</taxon>
        <taxon>Streptophyta</taxon>
        <taxon>Embryophyta</taxon>
        <taxon>Tracheophyta</taxon>
        <taxon>Spermatophyta</taxon>
        <taxon>Magnoliopsida</taxon>
        <taxon>eudicotyledons</taxon>
        <taxon>Gunneridae</taxon>
        <taxon>Pentapetalae</taxon>
        <taxon>asterids</taxon>
        <taxon>lamiids</taxon>
        <taxon>Gentianales</taxon>
        <taxon>Rubiaceae</taxon>
        <taxon>Rubioideae</taxon>
        <taxon>Spermacoceae</taxon>
        <taxon>Hedyotis-Oldenlandia complex</taxon>
        <taxon>Oldenlandia</taxon>
    </lineage>
</organism>
<dbReference type="GO" id="GO:0005506">
    <property type="term" value="F:iron ion binding"/>
    <property type="evidence" value="ECO:0007669"/>
    <property type="project" value="InterPro"/>
</dbReference>
<evidence type="ECO:0000256" key="8">
    <source>
        <dbReference type="ARBA" id="ARBA00023004"/>
    </source>
</evidence>
<comment type="cofactor">
    <cofactor evidence="11">
        <name>heme</name>
        <dbReference type="ChEBI" id="CHEBI:30413"/>
    </cofactor>
</comment>
<dbReference type="EMBL" id="OX459121">
    <property type="protein sequence ID" value="CAI9102067.1"/>
    <property type="molecule type" value="Genomic_DNA"/>
</dbReference>
<evidence type="ECO:0000256" key="1">
    <source>
        <dbReference type="ARBA" id="ARBA00004370"/>
    </source>
</evidence>
<proteinExistence type="inferred from homology"/>
<evidence type="ECO:0000256" key="4">
    <source>
        <dbReference type="ARBA" id="ARBA00022692"/>
    </source>
</evidence>
<feature type="transmembrane region" description="Helical" evidence="13">
    <location>
        <begin position="12"/>
        <end position="34"/>
    </location>
</feature>
<keyword evidence="15" id="KW-1185">Reference proteome</keyword>
<keyword evidence="6 13" id="KW-1133">Transmembrane helix</keyword>
<dbReference type="InterPro" id="IPR017972">
    <property type="entry name" value="Cyt_P450_CS"/>
</dbReference>
<evidence type="ECO:0000256" key="11">
    <source>
        <dbReference type="PIRSR" id="PIRSR602401-1"/>
    </source>
</evidence>
<dbReference type="InterPro" id="IPR001128">
    <property type="entry name" value="Cyt_P450"/>
</dbReference>
<dbReference type="Pfam" id="PF00067">
    <property type="entry name" value="p450"/>
    <property type="match status" value="1"/>
</dbReference>
<dbReference type="PROSITE" id="PS00086">
    <property type="entry name" value="CYTOCHROME_P450"/>
    <property type="match status" value="1"/>
</dbReference>
<name>A0AAV1D2T9_OLDCO</name>
<evidence type="ECO:0000256" key="9">
    <source>
        <dbReference type="ARBA" id="ARBA00023033"/>
    </source>
</evidence>
<keyword evidence="3 11" id="KW-0349">Heme</keyword>
<dbReference type="SUPFAM" id="SSF48264">
    <property type="entry name" value="Cytochrome P450"/>
    <property type="match status" value="1"/>
</dbReference>
<sequence length="525" mass="58816">MVGAEEDWSFKVIVSLSLLGASLLFGQIYIGLVLKPKRARSRLEKQGIRGPSPVFLYGNIPEITRIHIQAAAAEETAGAGGENLSHAWPAKVFPHLQQWRNQYGPIFVYSSGNIQTLCIMDPEMVKELSTCTSLNLGKPAYLSKDRGPLLGQGILSSNGAYWAFQRKIIAPEFYLDKVKGLTSLMFDSTSTIIRSWESKMNGERAGVEISVDEDMRNLSADIISRGCFGSSYSQGKEIFLKLHALQQVMSKGNIGVPGSRFIPTKTNRDMWRLKEEIDTMILNVIKARRETQHDKDLLQLILDAANNDGNNNFLPNDVAASWFIIDNCKNIYFAGHETTAISLSWCLVLLAAYPDWQALVREEVLEICGDNPPDVDKVRMMKLLNQVILETLRLYPPAVFVGREALQDISLKGIEIPKGTYIQIPISFLHQHGEIWGRDVHKFNPGRFEHGISRACKTPQAYMPFGVGTRNCLGQHFAMMELKVILSAFLSRFSFSLSPAYQHSPAFQLVIKPQYGVKLHVRALE</sequence>
<reference evidence="14" key="1">
    <citation type="submission" date="2023-03" db="EMBL/GenBank/DDBJ databases">
        <authorList>
            <person name="Julca I."/>
        </authorList>
    </citation>
    <scope>NUCLEOTIDE SEQUENCE</scope>
</reference>
<dbReference type="PANTHER" id="PTHR24282">
    <property type="entry name" value="CYTOCHROME P450 FAMILY MEMBER"/>
    <property type="match status" value="1"/>
</dbReference>
<evidence type="ECO:0000256" key="5">
    <source>
        <dbReference type="ARBA" id="ARBA00022723"/>
    </source>
</evidence>
<gene>
    <name evidence="14" type="ORF">OLC1_LOCUS11496</name>
</gene>
<dbReference type="PRINTS" id="PR00385">
    <property type="entry name" value="P450"/>
</dbReference>
<dbReference type="InterPro" id="IPR050665">
    <property type="entry name" value="Cytochrome_P450_Monooxygen"/>
</dbReference>
<keyword evidence="8 11" id="KW-0408">Iron</keyword>
<dbReference type="GO" id="GO:0004497">
    <property type="term" value="F:monooxygenase activity"/>
    <property type="evidence" value="ECO:0007669"/>
    <property type="project" value="UniProtKB-KW"/>
</dbReference>
<comment type="similarity">
    <text evidence="2 12">Belongs to the cytochrome P450 family.</text>
</comment>
<evidence type="ECO:0000256" key="3">
    <source>
        <dbReference type="ARBA" id="ARBA00022617"/>
    </source>
</evidence>
<feature type="binding site" description="axial binding residue" evidence="11">
    <location>
        <position position="472"/>
    </location>
    <ligand>
        <name>heme</name>
        <dbReference type="ChEBI" id="CHEBI:30413"/>
    </ligand>
    <ligandPart>
        <name>Fe</name>
        <dbReference type="ChEBI" id="CHEBI:18248"/>
    </ligandPart>
</feature>
<dbReference type="Gene3D" id="1.10.630.10">
    <property type="entry name" value="Cytochrome P450"/>
    <property type="match status" value="1"/>
</dbReference>
<evidence type="ECO:0000256" key="10">
    <source>
        <dbReference type="ARBA" id="ARBA00023136"/>
    </source>
</evidence>
<evidence type="ECO:0000256" key="7">
    <source>
        <dbReference type="ARBA" id="ARBA00023002"/>
    </source>
</evidence>
<dbReference type="InterPro" id="IPR036396">
    <property type="entry name" value="Cyt_P450_sf"/>
</dbReference>
<dbReference type="GO" id="GO:0020037">
    <property type="term" value="F:heme binding"/>
    <property type="evidence" value="ECO:0007669"/>
    <property type="project" value="InterPro"/>
</dbReference>
<dbReference type="AlphaFoldDB" id="A0AAV1D2T9"/>
<comment type="subcellular location">
    <subcellularLocation>
        <location evidence="1">Membrane</location>
    </subcellularLocation>
</comment>
<accession>A0AAV1D2T9</accession>